<name>A0A7K3VJU7_RHILE</name>
<dbReference type="Proteomes" id="UP000471705">
    <property type="component" value="Unassembled WGS sequence"/>
</dbReference>
<reference evidence="1 2" key="1">
    <citation type="submission" date="2019-12" db="EMBL/GenBank/DDBJ databases">
        <title>Rhizobium genotypes associated with high levels of biological nitrogen fixation by grain legumes in a temperate-maritime cropping system.</title>
        <authorList>
            <person name="Maluk M."/>
            <person name="Francesc Ferrando Molina F."/>
            <person name="Lopez Del Egido L."/>
            <person name="Lafos M."/>
            <person name="Langarica-Fuentes A."/>
            <person name="Gebre Yohannes G."/>
            <person name="Young M.W."/>
            <person name="Martin P."/>
            <person name="Gantlett R."/>
            <person name="Kenicer G."/>
            <person name="Hawes C."/>
            <person name="Begg G.S."/>
            <person name="Quilliam R.S."/>
            <person name="Squire G.R."/>
            <person name="Poole P.S."/>
            <person name="Young P.W."/>
            <person name="Iannetta P.M."/>
            <person name="James E.K."/>
        </authorList>
    </citation>
    <scope>NUCLEOTIDE SEQUENCE [LARGE SCALE GENOMIC DNA]</scope>
    <source>
        <strain evidence="1 2">JHI54</strain>
    </source>
</reference>
<evidence type="ECO:0000313" key="2">
    <source>
        <dbReference type="Proteomes" id="UP000471705"/>
    </source>
</evidence>
<organism evidence="1 2">
    <name type="scientific">Rhizobium leguminosarum</name>
    <dbReference type="NCBI Taxonomy" id="384"/>
    <lineage>
        <taxon>Bacteria</taxon>
        <taxon>Pseudomonadati</taxon>
        <taxon>Pseudomonadota</taxon>
        <taxon>Alphaproteobacteria</taxon>
        <taxon>Hyphomicrobiales</taxon>
        <taxon>Rhizobiaceae</taxon>
        <taxon>Rhizobium/Agrobacterium group</taxon>
        <taxon>Rhizobium</taxon>
    </lineage>
</organism>
<dbReference type="AlphaFoldDB" id="A0A7K3VJU7"/>
<sequence length="163" mass="18059">MGLIDALAALATICTDGTKVVDRVTVKQILGALREIYFYDDRTLSLLEKTAGGEELSLEEVDRALGGLFRGEEQISEALLKLEQAELSPHNDLSVEAWNKLRGLSGGKWHVRFAIKNFLYDRATLPAGDSEKAARIEHAKLIRAQILEINARIAMIDNGLWGR</sequence>
<dbReference type="EMBL" id="WUFV01000013">
    <property type="protein sequence ID" value="NEK17476.1"/>
    <property type="molecule type" value="Genomic_DNA"/>
</dbReference>
<protein>
    <submittedName>
        <fullName evidence="1">Uncharacterized protein</fullName>
    </submittedName>
</protein>
<comment type="caution">
    <text evidence="1">The sequence shown here is derived from an EMBL/GenBank/DDBJ whole genome shotgun (WGS) entry which is preliminary data.</text>
</comment>
<proteinExistence type="predicted"/>
<evidence type="ECO:0000313" key="1">
    <source>
        <dbReference type="EMBL" id="NEK17476.1"/>
    </source>
</evidence>
<gene>
    <name evidence="1" type="ORF">GR257_21845</name>
</gene>
<dbReference type="RefSeq" id="WP_164048086.1">
    <property type="nucleotide sequence ID" value="NZ_WUFV01000013.1"/>
</dbReference>
<accession>A0A7K3VJU7</accession>